<proteinExistence type="predicted"/>
<evidence type="ECO:0000313" key="2">
    <source>
        <dbReference type="Proteomes" id="UP000823388"/>
    </source>
</evidence>
<accession>A0A8T0VDR1</accession>
<reference evidence="1 2" key="1">
    <citation type="submission" date="2020-05" db="EMBL/GenBank/DDBJ databases">
        <title>WGS assembly of Panicum virgatum.</title>
        <authorList>
            <person name="Lovell J.T."/>
            <person name="Jenkins J."/>
            <person name="Shu S."/>
            <person name="Juenger T.E."/>
            <person name="Schmutz J."/>
        </authorList>
    </citation>
    <scope>NUCLEOTIDE SEQUENCE [LARGE SCALE GENOMIC DNA]</scope>
    <source>
        <strain evidence="2">cv. AP13</strain>
    </source>
</reference>
<name>A0A8T0VDR1_PANVG</name>
<gene>
    <name evidence="1" type="ORF">PVAP13_2NG030686</name>
</gene>
<dbReference type="EMBL" id="CM029040">
    <property type="protein sequence ID" value="KAG2631404.1"/>
    <property type="molecule type" value="Genomic_DNA"/>
</dbReference>
<organism evidence="1 2">
    <name type="scientific">Panicum virgatum</name>
    <name type="common">Blackwell switchgrass</name>
    <dbReference type="NCBI Taxonomy" id="38727"/>
    <lineage>
        <taxon>Eukaryota</taxon>
        <taxon>Viridiplantae</taxon>
        <taxon>Streptophyta</taxon>
        <taxon>Embryophyta</taxon>
        <taxon>Tracheophyta</taxon>
        <taxon>Spermatophyta</taxon>
        <taxon>Magnoliopsida</taxon>
        <taxon>Liliopsida</taxon>
        <taxon>Poales</taxon>
        <taxon>Poaceae</taxon>
        <taxon>PACMAD clade</taxon>
        <taxon>Panicoideae</taxon>
        <taxon>Panicodae</taxon>
        <taxon>Paniceae</taxon>
        <taxon>Panicinae</taxon>
        <taxon>Panicum</taxon>
        <taxon>Panicum sect. Hiantes</taxon>
    </lineage>
</organism>
<comment type="caution">
    <text evidence="1">The sequence shown here is derived from an EMBL/GenBank/DDBJ whole genome shotgun (WGS) entry which is preliminary data.</text>
</comment>
<dbReference type="Proteomes" id="UP000823388">
    <property type="component" value="Chromosome 2N"/>
</dbReference>
<keyword evidence="2" id="KW-1185">Reference proteome</keyword>
<evidence type="ECO:0000313" key="1">
    <source>
        <dbReference type="EMBL" id="KAG2631404.1"/>
    </source>
</evidence>
<protein>
    <submittedName>
        <fullName evidence="1">Uncharacterized protein</fullName>
    </submittedName>
</protein>
<sequence>MCLRWKQNEGGSAAVRWTGAERTGSSSLTWCWRTSCSCCHTPMSTTSPKIDLHADVLTVVKSGDNMAALYESLAADGVLEMDAALLAKMCARIDEIRKFNENETFCSSGV</sequence>
<dbReference type="AlphaFoldDB" id="A0A8T0VDR1"/>